<dbReference type="EMBL" id="JAUUTY010000003">
    <property type="protein sequence ID" value="KAK1663600.1"/>
    <property type="molecule type" value="Genomic_DNA"/>
</dbReference>
<feature type="domain" description="Transposase (putative) gypsy type" evidence="2">
    <location>
        <begin position="64"/>
        <end position="131"/>
    </location>
</feature>
<evidence type="ECO:0000313" key="3">
    <source>
        <dbReference type="EMBL" id="KAK1663600.1"/>
    </source>
</evidence>
<evidence type="ECO:0000256" key="1">
    <source>
        <dbReference type="SAM" id="MobiDB-lite"/>
    </source>
</evidence>
<organism evidence="3 4">
    <name type="scientific">Lolium multiflorum</name>
    <name type="common">Italian ryegrass</name>
    <name type="synonym">Lolium perenne subsp. multiflorum</name>
    <dbReference type="NCBI Taxonomy" id="4521"/>
    <lineage>
        <taxon>Eukaryota</taxon>
        <taxon>Viridiplantae</taxon>
        <taxon>Streptophyta</taxon>
        <taxon>Embryophyta</taxon>
        <taxon>Tracheophyta</taxon>
        <taxon>Spermatophyta</taxon>
        <taxon>Magnoliopsida</taxon>
        <taxon>Liliopsida</taxon>
        <taxon>Poales</taxon>
        <taxon>Poaceae</taxon>
        <taxon>BOP clade</taxon>
        <taxon>Pooideae</taxon>
        <taxon>Poodae</taxon>
        <taxon>Poeae</taxon>
        <taxon>Poeae Chloroplast Group 2 (Poeae type)</taxon>
        <taxon>Loliodinae</taxon>
        <taxon>Loliinae</taxon>
        <taxon>Lolium</taxon>
    </lineage>
</organism>
<reference evidence="3" key="1">
    <citation type="submission" date="2023-07" db="EMBL/GenBank/DDBJ databases">
        <title>A chromosome-level genome assembly of Lolium multiflorum.</title>
        <authorList>
            <person name="Chen Y."/>
            <person name="Copetti D."/>
            <person name="Kolliker R."/>
            <person name="Studer B."/>
        </authorList>
    </citation>
    <scope>NUCLEOTIDE SEQUENCE</scope>
    <source>
        <strain evidence="3">02402/16</strain>
        <tissue evidence="3">Leaf</tissue>
    </source>
</reference>
<evidence type="ECO:0000259" key="2">
    <source>
        <dbReference type="Pfam" id="PF04195"/>
    </source>
</evidence>
<sequence>MKQCKNKASGTDEPLERVRVSGWERSKISAQDQKTLKKMGLTKEEALKMPGDEISPRPPIGFRVTFVDFLIRGLVVPVHEFLRGLLFIYGIQLHQLTPNSLLHISIFITLCECFLGIDPHWGLWKRIFYLRRNNSRNIIYNVGGVCICVRPDVDYFYVKFPDSVQGWRKKWLYIQDESALTQEYGIAPFDPAEEIQRRKSWDTEATAEEKAATEALMTHIHQLQNTDEEELSGVRIIVYFLRIRVQPLQAHQNPLWMYSGAKDVDRFSKDLPVKDLEKLIRCFTSLNKKDDVPSSCRVEPYSASHALPQDHQIISSLPPEPECGEVDGRVVTENLQESSLPESEAVESQKCVGSSEKETESEQHSESSHSISPPLATSPDGRQRKIDTIEDSGASKLAETIAEESSPEEEESLRRAEERADALEAELKTSDAVRRMGEQHTLNQESDNRLLDALEILELNCDLLRTNISSARAALKRIFSHFFPKDTQPEIFSQLTQHFLAKEDIVLAYRQASLKIGFEGTIALVAASG</sequence>
<dbReference type="Pfam" id="PF04195">
    <property type="entry name" value="Transposase_28"/>
    <property type="match status" value="1"/>
</dbReference>
<keyword evidence="4" id="KW-1185">Reference proteome</keyword>
<dbReference type="Proteomes" id="UP001231189">
    <property type="component" value="Unassembled WGS sequence"/>
</dbReference>
<proteinExistence type="predicted"/>
<feature type="region of interest" description="Disordered" evidence="1">
    <location>
        <begin position="335"/>
        <end position="422"/>
    </location>
</feature>
<gene>
    <name evidence="3" type="ORF">QYE76_051759</name>
</gene>
<name>A0AAD8STY3_LOLMU</name>
<feature type="compositionally biased region" description="Acidic residues" evidence="1">
    <location>
        <begin position="401"/>
        <end position="411"/>
    </location>
</feature>
<feature type="compositionally biased region" description="Basic and acidic residues" evidence="1">
    <location>
        <begin position="355"/>
        <end position="367"/>
    </location>
</feature>
<evidence type="ECO:0000313" key="4">
    <source>
        <dbReference type="Proteomes" id="UP001231189"/>
    </source>
</evidence>
<feature type="compositionally biased region" description="Basic and acidic residues" evidence="1">
    <location>
        <begin position="412"/>
        <end position="422"/>
    </location>
</feature>
<accession>A0AAD8STY3</accession>
<protein>
    <recommendedName>
        <fullName evidence="2">Transposase (putative) gypsy type domain-containing protein</fullName>
    </recommendedName>
</protein>
<dbReference type="InterPro" id="IPR007321">
    <property type="entry name" value="Transposase_28"/>
</dbReference>
<dbReference type="PANTHER" id="PTHR33026">
    <property type="entry name" value="OS06G0360600 PROTEIN"/>
    <property type="match status" value="1"/>
</dbReference>
<comment type="caution">
    <text evidence="3">The sequence shown here is derived from an EMBL/GenBank/DDBJ whole genome shotgun (WGS) entry which is preliminary data.</text>
</comment>
<dbReference type="AlphaFoldDB" id="A0AAD8STY3"/>
<dbReference type="PANTHER" id="PTHR33026:SF7">
    <property type="entry name" value="OS03G0100275 PROTEIN"/>
    <property type="match status" value="1"/>
</dbReference>